<feature type="non-terminal residue" evidence="1">
    <location>
        <position position="1"/>
    </location>
</feature>
<organism evidence="1 2">
    <name type="scientific">Saprolegnia parasitica (strain CBS 223.65)</name>
    <dbReference type="NCBI Taxonomy" id="695850"/>
    <lineage>
        <taxon>Eukaryota</taxon>
        <taxon>Sar</taxon>
        <taxon>Stramenopiles</taxon>
        <taxon>Oomycota</taxon>
        <taxon>Saprolegniomycetes</taxon>
        <taxon>Saprolegniales</taxon>
        <taxon>Saprolegniaceae</taxon>
        <taxon>Saprolegnia</taxon>
    </lineage>
</organism>
<evidence type="ECO:0000313" key="1">
    <source>
        <dbReference type="EMBL" id="KDO17208.1"/>
    </source>
</evidence>
<dbReference type="Proteomes" id="UP000030745">
    <property type="component" value="Unassembled WGS sequence"/>
</dbReference>
<name>A0A067BGG8_SAPPC</name>
<dbReference type="EMBL" id="KK583738">
    <property type="protein sequence ID" value="KDO17208.1"/>
    <property type="molecule type" value="Genomic_DNA"/>
</dbReference>
<keyword evidence="2" id="KW-1185">Reference proteome</keyword>
<feature type="non-terminal residue" evidence="1">
    <location>
        <position position="99"/>
    </location>
</feature>
<dbReference type="GeneID" id="24138927"/>
<dbReference type="VEuPathDB" id="FungiDB:SPRG_17383"/>
<accession>A0A067BGG8</accession>
<dbReference type="RefSeq" id="XP_012212082.1">
    <property type="nucleotide sequence ID" value="XM_012356692.1"/>
</dbReference>
<reference evidence="1 2" key="1">
    <citation type="journal article" date="2013" name="PLoS Genet.">
        <title>Distinctive expansion of potential virulence genes in the genome of the oomycete fish pathogen Saprolegnia parasitica.</title>
        <authorList>
            <person name="Jiang R.H."/>
            <person name="de Bruijn I."/>
            <person name="Haas B.J."/>
            <person name="Belmonte R."/>
            <person name="Lobach L."/>
            <person name="Christie J."/>
            <person name="van den Ackerveken G."/>
            <person name="Bottin A."/>
            <person name="Bulone V."/>
            <person name="Diaz-Moreno S.M."/>
            <person name="Dumas B."/>
            <person name="Fan L."/>
            <person name="Gaulin E."/>
            <person name="Govers F."/>
            <person name="Grenville-Briggs L.J."/>
            <person name="Horner N.R."/>
            <person name="Levin J.Z."/>
            <person name="Mammella M."/>
            <person name="Meijer H.J."/>
            <person name="Morris P."/>
            <person name="Nusbaum C."/>
            <person name="Oome S."/>
            <person name="Phillips A.J."/>
            <person name="van Rooyen D."/>
            <person name="Rzeszutek E."/>
            <person name="Saraiva M."/>
            <person name="Secombes C.J."/>
            <person name="Seidl M.F."/>
            <person name="Snel B."/>
            <person name="Stassen J.H."/>
            <person name="Sykes S."/>
            <person name="Tripathy S."/>
            <person name="van den Berg H."/>
            <person name="Vega-Arreguin J.C."/>
            <person name="Wawra S."/>
            <person name="Young S.K."/>
            <person name="Zeng Q."/>
            <person name="Dieguez-Uribeondo J."/>
            <person name="Russ C."/>
            <person name="Tyler B.M."/>
            <person name="van West P."/>
        </authorList>
    </citation>
    <scope>NUCLEOTIDE SEQUENCE [LARGE SCALE GENOMIC DNA]</scope>
    <source>
        <strain evidence="1 2">CBS 223.65</strain>
    </source>
</reference>
<evidence type="ECO:0000313" key="2">
    <source>
        <dbReference type="Proteomes" id="UP000030745"/>
    </source>
</evidence>
<gene>
    <name evidence="1" type="ORF">SPRG_17383</name>
</gene>
<proteinExistence type="predicted"/>
<dbReference type="AlphaFoldDB" id="A0A067BGG8"/>
<protein>
    <submittedName>
        <fullName evidence="1">Uncharacterized protein</fullName>
    </submittedName>
</protein>
<dbReference type="KEGG" id="spar:SPRG_17383"/>
<sequence>VFESAIGAFGSVDLRHVAFPASLAGLVQEIQETLTNILTNTTDDASGAYTAQRAYSQLRTMQSLVSVPSALNPTTHYSAGSNVLCNALSPPINLTIGSS</sequence>